<dbReference type="EMBL" id="PIPO01000003">
    <property type="protein sequence ID" value="RUO33287.1"/>
    <property type="molecule type" value="Genomic_DNA"/>
</dbReference>
<reference evidence="1 2" key="1">
    <citation type="journal article" date="2011" name="Front. Microbiol.">
        <title>Genomic signatures of strain selection and enhancement in Bacillus atrophaeus var. globigii, a historical biowarfare simulant.</title>
        <authorList>
            <person name="Gibbons H.S."/>
            <person name="Broomall S.M."/>
            <person name="McNew L.A."/>
            <person name="Daligault H."/>
            <person name="Chapman C."/>
            <person name="Bruce D."/>
            <person name="Karavis M."/>
            <person name="Krepps M."/>
            <person name="McGregor P.A."/>
            <person name="Hong C."/>
            <person name="Park K.H."/>
            <person name="Akmal A."/>
            <person name="Feldman A."/>
            <person name="Lin J.S."/>
            <person name="Chang W.E."/>
            <person name="Higgs B.W."/>
            <person name="Demirev P."/>
            <person name="Lindquist J."/>
            <person name="Liem A."/>
            <person name="Fochler E."/>
            <person name="Read T.D."/>
            <person name="Tapia R."/>
            <person name="Johnson S."/>
            <person name="Bishop-Lilly K.A."/>
            <person name="Detter C."/>
            <person name="Han C."/>
            <person name="Sozhamannan S."/>
            <person name="Rosenzweig C.N."/>
            <person name="Skowronski E.W."/>
        </authorList>
    </citation>
    <scope>NUCLEOTIDE SEQUENCE [LARGE SCALE GENOMIC DNA]</scope>
    <source>
        <strain evidence="1 2">Y4G10-17</strain>
    </source>
</reference>
<name>A0A432WHU1_9GAMM</name>
<organism evidence="1 2">
    <name type="scientific">Aliidiomarina soli</name>
    <dbReference type="NCBI Taxonomy" id="1928574"/>
    <lineage>
        <taxon>Bacteria</taxon>
        <taxon>Pseudomonadati</taxon>
        <taxon>Pseudomonadota</taxon>
        <taxon>Gammaproteobacteria</taxon>
        <taxon>Alteromonadales</taxon>
        <taxon>Idiomarinaceae</taxon>
        <taxon>Aliidiomarina</taxon>
    </lineage>
</organism>
<comment type="caution">
    <text evidence="1">The sequence shown here is derived from an EMBL/GenBank/DDBJ whole genome shotgun (WGS) entry which is preliminary data.</text>
</comment>
<gene>
    <name evidence="1" type="ORF">CWE14_08680</name>
</gene>
<dbReference type="Gene3D" id="2.40.160.10">
    <property type="entry name" value="Porin"/>
    <property type="match status" value="2"/>
</dbReference>
<evidence type="ECO:0000313" key="1">
    <source>
        <dbReference type="EMBL" id="RUO33287.1"/>
    </source>
</evidence>
<dbReference type="RefSeq" id="WP_126799004.1">
    <property type="nucleotide sequence ID" value="NZ_PIPO01000003.1"/>
</dbReference>
<protein>
    <recommendedName>
        <fullName evidence="3">Outer membrane porin, OprD family</fullName>
    </recommendedName>
</protein>
<sequence length="507" mass="57230">MAQNASFSSRHSAACRHCPQSVLLGMIGALISGTVVAQEEGDKPLTFRDRFVQQVVKGSELTGELGVFDFRRFHDTNRPYPNVDDPEDDFNTRSNAFGGSLNTRTGMIYGVSAEFGISFAEPIVHYDNPNLNLVGPDQGLYAITKGYVQYNRPGFRLRGGRQLLNTPFANTDQFTLIPRSFSGVSAAIRPLQWSRPNDYLRDQENGYEVVRPPDYTNNQYMPFEFDASVTSQPTWQIFIARMTSYQSRFDDEFTHNNRYVEDTPGLFTVGTTVRHNTTGGDYIAQIWHYTFFDTARMQYAEFGYQMQLLMGAADWGGFEPYIRVQFAREEETGRAALGDINAEIYGLKLGVQSRHISAALVGHYSPLNEGSFRDGQLVHPYSDLSGVFYTDTMNNGVDGLGPGYGIGGRLDIRFSDNIDLFTRYVYYQAKRGQSHAFYNFDGDRGFAAGIPIVEDQNSWGWDTGISVDLGVFSAHLEGFRFENILGITDFDGAKRFYNNRLRLLYQF</sequence>
<dbReference type="Proteomes" id="UP000287823">
    <property type="component" value="Unassembled WGS sequence"/>
</dbReference>
<keyword evidence="2" id="KW-1185">Reference proteome</keyword>
<accession>A0A432WHU1</accession>
<evidence type="ECO:0000313" key="2">
    <source>
        <dbReference type="Proteomes" id="UP000287823"/>
    </source>
</evidence>
<evidence type="ECO:0008006" key="3">
    <source>
        <dbReference type="Google" id="ProtNLM"/>
    </source>
</evidence>
<dbReference type="InterPro" id="IPR023614">
    <property type="entry name" value="Porin_dom_sf"/>
</dbReference>
<dbReference type="AlphaFoldDB" id="A0A432WHU1"/>
<proteinExistence type="predicted"/>